<protein>
    <submittedName>
        <fullName evidence="1">Uncharacterized protein</fullName>
    </submittedName>
</protein>
<dbReference type="OrthoDB" id="795814at2"/>
<reference evidence="1 2" key="1">
    <citation type="submission" date="2019-07" db="EMBL/GenBank/DDBJ databases">
        <authorList>
            <person name="Kim J."/>
        </authorList>
    </citation>
    <scope>NUCLEOTIDE SEQUENCE [LARGE SCALE GENOMIC DNA]</scope>
    <source>
        <strain evidence="2">dk17</strain>
    </source>
</reference>
<proteinExistence type="predicted"/>
<evidence type="ECO:0000313" key="1">
    <source>
        <dbReference type="EMBL" id="TWR30911.1"/>
    </source>
</evidence>
<comment type="caution">
    <text evidence="1">The sequence shown here is derived from an EMBL/GenBank/DDBJ whole genome shotgun (WGS) entry which is preliminary data.</text>
</comment>
<dbReference type="AlphaFoldDB" id="A0A563UHU7"/>
<gene>
    <name evidence="1" type="ORF">FPZ43_00055</name>
</gene>
<accession>A0A563UHU7</accession>
<name>A0A563UHU7_9SPHI</name>
<dbReference type="EMBL" id="VOEJ01000001">
    <property type="protein sequence ID" value="TWR30911.1"/>
    <property type="molecule type" value="Genomic_DNA"/>
</dbReference>
<dbReference type="Proteomes" id="UP000320042">
    <property type="component" value="Unassembled WGS sequence"/>
</dbReference>
<evidence type="ECO:0000313" key="2">
    <source>
        <dbReference type="Proteomes" id="UP000320042"/>
    </source>
</evidence>
<dbReference type="RefSeq" id="WP_146379807.1">
    <property type="nucleotide sequence ID" value="NZ_VOEJ01000001.1"/>
</dbReference>
<keyword evidence="2" id="KW-1185">Reference proteome</keyword>
<organism evidence="1 2">
    <name type="scientific">Mucilaginibacter pallidiroseus</name>
    <dbReference type="NCBI Taxonomy" id="2599295"/>
    <lineage>
        <taxon>Bacteria</taxon>
        <taxon>Pseudomonadati</taxon>
        <taxon>Bacteroidota</taxon>
        <taxon>Sphingobacteriia</taxon>
        <taxon>Sphingobacteriales</taxon>
        <taxon>Sphingobacteriaceae</taxon>
        <taxon>Mucilaginibacter</taxon>
    </lineage>
</organism>
<sequence>MEQTNTISLKQPTLTMLNSTKKVLLLFTLSLMVFSCKKFDGTDRDYGYAKLTVKCSNCSVSYTTAGQLNSFTVNESTAINYIRYKANYNLDINIQSLDAKQPITLGVYSRSGKQVFLNTSVRAQDEVWNSKIVIP</sequence>